<feature type="domain" description="Protein kinase" evidence="20">
    <location>
        <begin position="511"/>
        <end position="798"/>
    </location>
</feature>
<evidence type="ECO:0000313" key="24">
    <source>
        <dbReference type="Proteomes" id="UP001346149"/>
    </source>
</evidence>
<keyword evidence="7 19" id="KW-0732">Signal</keyword>
<comment type="similarity">
    <text evidence="17">Belongs to the protein kinase superfamily. Ser/Thr protein kinase family.</text>
</comment>
<dbReference type="Pfam" id="PF08276">
    <property type="entry name" value="PAN_2"/>
    <property type="match status" value="1"/>
</dbReference>
<dbReference type="SUPFAM" id="SSF56112">
    <property type="entry name" value="Protein kinase-like (PK-like)"/>
    <property type="match status" value="1"/>
</dbReference>
<evidence type="ECO:0000256" key="17">
    <source>
        <dbReference type="PIRNR" id="PIRNR000641"/>
    </source>
</evidence>
<evidence type="ECO:0000256" key="8">
    <source>
        <dbReference type="ARBA" id="ARBA00022734"/>
    </source>
</evidence>
<evidence type="ECO:0000313" key="23">
    <source>
        <dbReference type="EMBL" id="KAK4787500.1"/>
    </source>
</evidence>
<keyword evidence="12 18" id="KW-1133">Transmembrane helix</keyword>
<evidence type="ECO:0000256" key="3">
    <source>
        <dbReference type="ARBA" id="ARBA00022527"/>
    </source>
</evidence>
<evidence type="ECO:0000256" key="6">
    <source>
        <dbReference type="ARBA" id="ARBA00022692"/>
    </source>
</evidence>
<evidence type="ECO:0000256" key="18">
    <source>
        <dbReference type="SAM" id="Phobius"/>
    </source>
</evidence>
<evidence type="ECO:0000256" key="13">
    <source>
        <dbReference type="ARBA" id="ARBA00023136"/>
    </source>
</evidence>
<dbReference type="CDD" id="cd00028">
    <property type="entry name" value="B_lectin"/>
    <property type="match status" value="1"/>
</dbReference>
<keyword evidence="24" id="KW-1185">Reference proteome</keyword>
<evidence type="ECO:0000259" key="22">
    <source>
        <dbReference type="PROSITE" id="PS50948"/>
    </source>
</evidence>
<keyword evidence="3 17" id="KW-0723">Serine/threonine-protein kinase</keyword>
<dbReference type="InterPro" id="IPR011009">
    <property type="entry name" value="Kinase-like_dom_sf"/>
</dbReference>
<dbReference type="PIRSF" id="PIRSF000641">
    <property type="entry name" value="SRK"/>
    <property type="match status" value="1"/>
</dbReference>
<keyword evidence="8" id="KW-0430">Lectin</keyword>
<evidence type="ECO:0000256" key="1">
    <source>
        <dbReference type="ARBA" id="ARBA00004251"/>
    </source>
</evidence>
<feature type="domain" description="Apple" evidence="22">
    <location>
        <begin position="336"/>
        <end position="427"/>
    </location>
</feature>
<keyword evidence="15" id="KW-0675">Receptor</keyword>
<keyword evidence="11 17" id="KW-0067">ATP-binding</keyword>
<keyword evidence="5 17" id="KW-0808">Transferase</keyword>
<evidence type="ECO:0000259" key="20">
    <source>
        <dbReference type="PROSITE" id="PS50011"/>
    </source>
</evidence>
<reference evidence="23 24" key="1">
    <citation type="journal article" date="2023" name="Hortic Res">
        <title>Pangenome of water caltrop reveals structural variations and asymmetric subgenome divergence after allopolyploidization.</title>
        <authorList>
            <person name="Zhang X."/>
            <person name="Chen Y."/>
            <person name="Wang L."/>
            <person name="Yuan Y."/>
            <person name="Fang M."/>
            <person name="Shi L."/>
            <person name="Lu R."/>
            <person name="Comes H.P."/>
            <person name="Ma Y."/>
            <person name="Chen Y."/>
            <person name="Huang G."/>
            <person name="Zhou Y."/>
            <person name="Zheng Z."/>
            <person name="Qiu Y."/>
        </authorList>
    </citation>
    <scope>NUCLEOTIDE SEQUENCE [LARGE SCALE GENOMIC DNA]</scope>
    <source>
        <strain evidence="23">F231</strain>
    </source>
</reference>
<comment type="subcellular location">
    <subcellularLocation>
        <location evidence="1">Cell membrane</location>
        <topology evidence="1">Single-pass type I membrane protein</topology>
    </subcellularLocation>
</comment>
<dbReference type="InterPro" id="IPR008271">
    <property type="entry name" value="Ser/Thr_kinase_AS"/>
</dbReference>
<feature type="signal peptide" evidence="19">
    <location>
        <begin position="1"/>
        <end position="21"/>
    </location>
</feature>
<dbReference type="FunFam" id="3.30.200.20:FF:000330">
    <property type="entry name" value="G-type lectin S-receptor-like serine/threonine-protein kinase At4g03230"/>
    <property type="match status" value="1"/>
</dbReference>
<evidence type="ECO:0000256" key="16">
    <source>
        <dbReference type="ARBA" id="ARBA00023180"/>
    </source>
</evidence>
<dbReference type="SMART" id="SM00473">
    <property type="entry name" value="PAN_AP"/>
    <property type="match status" value="1"/>
</dbReference>
<evidence type="ECO:0000256" key="2">
    <source>
        <dbReference type="ARBA" id="ARBA00022475"/>
    </source>
</evidence>
<comment type="catalytic activity">
    <reaction evidence="17">
        <text>L-threonyl-[protein] + ATP = O-phospho-L-threonyl-[protein] + ADP + H(+)</text>
        <dbReference type="Rhea" id="RHEA:46608"/>
        <dbReference type="Rhea" id="RHEA-COMP:11060"/>
        <dbReference type="Rhea" id="RHEA-COMP:11605"/>
        <dbReference type="ChEBI" id="CHEBI:15378"/>
        <dbReference type="ChEBI" id="CHEBI:30013"/>
        <dbReference type="ChEBI" id="CHEBI:30616"/>
        <dbReference type="ChEBI" id="CHEBI:61977"/>
        <dbReference type="ChEBI" id="CHEBI:456216"/>
        <dbReference type="EC" id="2.7.11.1"/>
    </reaction>
</comment>
<dbReference type="GO" id="GO:0005886">
    <property type="term" value="C:plasma membrane"/>
    <property type="evidence" value="ECO:0007669"/>
    <property type="project" value="UniProtKB-SubCell"/>
</dbReference>
<dbReference type="Pfam" id="PF01453">
    <property type="entry name" value="B_lectin"/>
    <property type="match status" value="1"/>
</dbReference>
<dbReference type="EMBL" id="JAXQNO010000012">
    <property type="protein sequence ID" value="KAK4787500.1"/>
    <property type="molecule type" value="Genomic_DNA"/>
</dbReference>
<evidence type="ECO:0000256" key="4">
    <source>
        <dbReference type="ARBA" id="ARBA00022553"/>
    </source>
</evidence>
<gene>
    <name evidence="23" type="ORF">SAY86_011333</name>
</gene>
<dbReference type="PROSITE" id="PS00108">
    <property type="entry name" value="PROTEIN_KINASE_ST"/>
    <property type="match status" value="1"/>
</dbReference>
<comment type="caution">
    <text evidence="23">The sequence shown here is derived from an EMBL/GenBank/DDBJ whole genome shotgun (WGS) entry which is preliminary data.</text>
</comment>
<dbReference type="PANTHER" id="PTHR27002:SF422">
    <property type="entry name" value="RECEPTOR-LIKE SERINE_THREONINE-PROTEIN KINASE"/>
    <property type="match status" value="1"/>
</dbReference>
<evidence type="ECO:0000256" key="5">
    <source>
        <dbReference type="ARBA" id="ARBA00022679"/>
    </source>
</evidence>
<dbReference type="GO" id="GO:0004674">
    <property type="term" value="F:protein serine/threonine kinase activity"/>
    <property type="evidence" value="ECO:0007669"/>
    <property type="project" value="UniProtKB-KW"/>
</dbReference>
<dbReference type="InterPro" id="IPR001480">
    <property type="entry name" value="Bulb-type_lectin_dom"/>
</dbReference>
<dbReference type="AlphaFoldDB" id="A0AAN7LKY0"/>
<protein>
    <recommendedName>
        <fullName evidence="17">Receptor-like serine/threonine-protein kinase</fullName>
        <ecNumber evidence="17">2.7.11.1</ecNumber>
    </recommendedName>
</protein>
<dbReference type="SMART" id="SM00220">
    <property type="entry name" value="S_TKc"/>
    <property type="match status" value="1"/>
</dbReference>
<evidence type="ECO:0000256" key="12">
    <source>
        <dbReference type="ARBA" id="ARBA00022989"/>
    </source>
</evidence>
<keyword evidence="6 18" id="KW-0812">Transmembrane</keyword>
<dbReference type="Proteomes" id="UP001346149">
    <property type="component" value="Unassembled WGS sequence"/>
</dbReference>
<keyword evidence="13 18" id="KW-0472">Membrane</keyword>
<dbReference type="InterPro" id="IPR024171">
    <property type="entry name" value="SRK-like_kinase"/>
</dbReference>
<dbReference type="SUPFAM" id="SSF51110">
    <property type="entry name" value="alpha-D-mannose-specific plant lectins"/>
    <property type="match status" value="1"/>
</dbReference>
<sequence length="830" mass="92842">MASIYYTFFLFCSSRLLVCLAVSSISSSEQLFLNQTLVSPSQIFELGFFTPNGSNNRYVGMWYKNLTPSKYIWVANRAQPLDYRDHLVSLTIGGDGNLRLLDGAQKAVWSTNVSMGSNRSTAVLQDTGNLVLMNSGNIVWQSFDYPTDTLLPGMKIGIDTKTGEKRYLISWRTDTDPSPGNFSVGMTSEIPPQSFTWKGSAPYWRGGQWDKSKFIGIVDMDSTYLSGYTLQQDIRQGTAYYSISTYTNNSFVYMFISAEGLLGLVYWIEERLEWLREWKAPRDLCERYGTCGPFGVCNISASPICQCLDGFAPKLEDEWRKGIWTGGCSRKKDLHCQGDLNNGASSGSGANQSDYFLKLSKMKLPDAAIIQFLLDENAGGCQTWCLNNCSCLAYSYVDNIGCLTWFDEVMDIQTFNMSGKDLFLRLAYYERSDKSGLSTKIIIISLVAIVGCIIILGAGIYYVTCRRRVNESASTSGKKLLGQIGKEEKDDISNELQVFNFKGILDATGNFSIANKLGQGGFGPVYKGRLRDGKEVAVKRLSSSSAQGVEEFKNEIVLISKLQHRNLVRLMGCCIEGEERILVYEYLPNKSLDTFLFDPSRNGEITWEKRFGIIQGIARGLLYLHRDSCLRVIHRDLKAGNILLDGNMNPKISDFGLARMFQATQELVNTHRVVGTLGYMAPEYAMAGTFSEKSDVFSFGVLMLEIISSKRNSSLCYLGRTLNLLSYAWQLWREGREMEFIDEAMSADCIASRQEVGKCVQVGLLCIQDQPMDRPNMPTVVSMLSGELDLPDPKPPTLPSYHSPSDHEIYSQQDQLTLSTNTMTLTVEGR</sequence>
<feature type="transmembrane region" description="Helical" evidence="18">
    <location>
        <begin position="441"/>
        <end position="463"/>
    </location>
</feature>
<dbReference type="FunFam" id="1.10.510.10:FF:000345">
    <property type="entry name" value="G-type lectin S-receptor-like serine/threonine-protein kinase"/>
    <property type="match status" value="1"/>
</dbReference>
<evidence type="ECO:0000256" key="19">
    <source>
        <dbReference type="SAM" id="SignalP"/>
    </source>
</evidence>
<evidence type="ECO:0000259" key="21">
    <source>
        <dbReference type="PROSITE" id="PS50927"/>
    </source>
</evidence>
<dbReference type="GO" id="GO:0030246">
    <property type="term" value="F:carbohydrate binding"/>
    <property type="evidence" value="ECO:0007669"/>
    <property type="project" value="UniProtKB-KW"/>
</dbReference>
<keyword evidence="9 17" id="KW-0547">Nucleotide-binding</keyword>
<dbReference type="EC" id="2.7.11.1" evidence="17"/>
<dbReference type="GO" id="GO:0005524">
    <property type="term" value="F:ATP binding"/>
    <property type="evidence" value="ECO:0007669"/>
    <property type="project" value="UniProtKB-KW"/>
</dbReference>
<dbReference type="Pfam" id="PF07714">
    <property type="entry name" value="PK_Tyr_Ser-Thr"/>
    <property type="match status" value="1"/>
</dbReference>
<accession>A0AAN7LKY0</accession>
<keyword evidence="2" id="KW-1003">Cell membrane</keyword>
<dbReference type="InterPro" id="IPR036426">
    <property type="entry name" value="Bulb-type_lectin_dom_sf"/>
</dbReference>
<proteinExistence type="inferred from homology"/>
<evidence type="ECO:0000256" key="11">
    <source>
        <dbReference type="ARBA" id="ARBA00022840"/>
    </source>
</evidence>
<dbReference type="InterPro" id="IPR000719">
    <property type="entry name" value="Prot_kinase_dom"/>
</dbReference>
<dbReference type="SMART" id="SM00108">
    <property type="entry name" value="B_lectin"/>
    <property type="match status" value="1"/>
</dbReference>
<dbReference type="PANTHER" id="PTHR27002">
    <property type="entry name" value="RECEPTOR-LIKE SERINE/THREONINE-PROTEIN KINASE SD1-8"/>
    <property type="match status" value="1"/>
</dbReference>
<evidence type="ECO:0000256" key="7">
    <source>
        <dbReference type="ARBA" id="ARBA00022729"/>
    </source>
</evidence>
<keyword evidence="16" id="KW-0325">Glycoprotein</keyword>
<dbReference type="InterPro" id="IPR001245">
    <property type="entry name" value="Ser-Thr/Tyr_kinase_cat_dom"/>
</dbReference>
<name>A0AAN7LKY0_TRANT</name>
<dbReference type="Gene3D" id="2.90.10.10">
    <property type="entry name" value="Bulb-type lectin domain"/>
    <property type="match status" value="1"/>
</dbReference>
<evidence type="ECO:0000256" key="9">
    <source>
        <dbReference type="ARBA" id="ARBA00022741"/>
    </source>
</evidence>
<keyword evidence="10 17" id="KW-0418">Kinase</keyword>
<organism evidence="23 24">
    <name type="scientific">Trapa natans</name>
    <name type="common">Water chestnut</name>
    <dbReference type="NCBI Taxonomy" id="22666"/>
    <lineage>
        <taxon>Eukaryota</taxon>
        <taxon>Viridiplantae</taxon>
        <taxon>Streptophyta</taxon>
        <taxon>Embryophyta</taxon>
        <taxon>Tracheophyta</taxon>
        <taxon>Spermatophyta</taxon>
        <taxon>Magnoliopsida</taxon>
        <taxon>eudicotyledons</taxon>
        <taxon>Gunneridae</taxon>
        <taxon>Pentapetalae</taxon>
        <taxon>rosids</taxon>
        <taxon>malvids</taxon>
        <taxon>Myrtales</taxon>
        <taxon>Lythraceae</taxon>
        <taxon>Trapa</taxon>
    </lineage>
</organism>
<dbReference type="GO" id="GO:0045087">
    <property type="term" value="P:innate immune response"/>
    <property type="evidence" value="ECO:0007669"/>
    <property type="project" value="UniProtKB-ARBA"/>
</dbReference>
<feature type="chain" id="PRO_5042881902" description="Receptor-like serine/threonine-protein kinase" evidence="19">
    <location>
        <begin position="22"/>
        <end position="830"/>
    </location>
</feature>
<comment type="catalytic activity">
    <reaction evidence="17">
        <text>L-seryl-[protein] + ATP = O-phospho-L-seryl-[protein] + ADP + H(+)</text>
        <dbReference type="Rhea" id="RHEA:17989"/>
        <dbReference type="Rhea" id="RHEA-COMP:9863"/>
        <dbReference type="Rhea" id="RHEA-COMP:11604"/>
        <dbReference type="ChEBI" id="CHEBI:15378"/>
        <dbReference type="ChEBI" id="CHEBI:29999"/>
        <dbReference type="ChEBI" id="CHEBI:30616"/>
        <dbReference type="ChEBI" id="CHEBI:83421"/>
        <dbReference type="ChEBI" id="CHEBI:456216"/>
        <dbReference type="EC" id="2.7.11.1"/>
    </reaction>
</comment>
<dbReference type="PROSITE" id="PS50927">
    <property type="entry name" value="BULB_LECTIN"/>
    <property type="match status" value="1"/>
</dbReference>
<dbReference type="PROSITE" id="PS50948">
    <property type="entry name" value="PAN"/>
    <property type="match status" value="1"/>
</dbReference>
<evidence type="ECO:0000256" key="14">
    <source>
        <dbReference type="ARBA" id="ARBA00023157"/>
    </source>
</evidence>
<feature type="domain" description="Bulb-type lectin" evidence="21">
    <location>
        <begin position="22"/>
        <end position="145"/>
    </location>
</feature>
<evidence type="ECO:0000256" key="15">
    <source>
        <dbReference type="ARBA" id="ARBA00023170"/>
    </source>
</evidence>
<dbReference type="GO" id="GO:0048544">
    <property type="term" value="P:recognition of pollen"/>
    <property type="evidence" value="ECO:0007669"/>
    <property type="project" value="InterPro"/>
</dbReference>
<keyword evidence="14" id="KW-1015">Disulfide bond</keyword>
<dbReference type="Gene3D" id="1.10.510.10">
    <property type="entry name" value="Transferase(Phosphotransferase) domain 1"/>
    <property type="match status" value="1"/>
</dbReference>
<keyword evidence="4" id="KW-0597">Phosphoprotein</keyword>
<dbReference type="InterPro" id="IPR000858">
    <property type="entry name" value="S_locus_glycoprot_dom"/>
</dbReference>
<dbReference type="CDD" id="cd01098">
    <property type="entry name" value="PAN_AP_plant"/>
    <property type="match status" value="1"/>
</dbReference>
<dbReference type="CDD" id="cd14066">
    <property type="entry name" value="STKc_IRAK"/>
    <property type="match status" value="1"/>
</dbReference>
<dbReference type="Gene3D" id="3.30.200.20">
    <property type="entry name" value="Phosphorylase Kinase, domain 1"/>
    <property type="match status" value="1"/>
</dbReference>
<dbReference type="PROSITE" id="PS50011">
    <property type="entry name" value="PROTEIN_KINASE_DOM"/>
    <property type="match status" value="1"/>
</dbReference>
<evidence type="ECO:0000256" key="10">
    <source>
        <dbReference type="ARBA" id="ARBA00022777"/>
    </source>
</evidence>
<dbReference type="Pfam" id="PF00954">
    <property type="entry name" value="S_locus_glycop"/>
    <property type="match status" value="1"/>
</dbReference>
<dbReference type="InterPro" id="IPR003609">
    <property type="entry name" value="Pan_app"/>
</dbReference>